<dbReference type="GO" id="GO:0016787">
    <property type="term" value="F:hydrolase activity"/>
    <property type="evidence" value="ECO:0007669"/>
    <property type="project" value="UniProtKB-KW"/>
</dbReference>
<feature type="binding site" evidence="3">
    <location>
        <position position="20"/>
    </location>
    <ligand>
        <name>a divalent metal cation</name>
        <dbReference type="ChEBI" id="CHEBI:60240"/>
        <label>1</label>
    </ligand>
</feature>
<dbReference type="EMBL" id="QRPK01000076">
    <property type="protein sequence ID" value="RHM06629.1"/>
    <property type="molecule type" value="Genomic_DNA"/>
</dbReference>
<feature type="binding site" evidence="3">
    <location>
        <position position="133"/>
    </location>
    <ligand>
        <name>a divalent metal cation</name>
        <dbReference type="ChEBI" id="CHEBI:60240"/>
        <label>1</label>
    </ligand>
</feature>
<protein>
    <submittedName>
        <fullName evidence="5">Phosphotriesterase-related protein</fullName>
    </submittedName>
</protein>
<dbReference type="RefSeq" id="WP_118365868.1">
    <property type="nucleotide sequence ID" value="NZ_JAPFDO010000100.1"/>
</dbReference>
<gene>
    <name evidence="5" type="ORF">DWZ83_09490</name>
</gene>
<comment type="caution">
    <text evidence="5">The sequence shown here is derived from an EMBL/GenBank/DDBJ whole genome shotgun (WGS) entry which is preliminary data.</text>
</comment>
<evidence type="ECO:0000313" key="6">
    <source>
        <dbReference type="Proteomes" id="UP000284868"/>
    </source>
</evidence>
<feature type="binding site" evidence="3">
    <location>
        <position position="22"/>
    </location>
    <ligand>
        <name>a divalent metal cation</name>
        <dbReference type="ChEBI" id="CHEBI:60240"/>
        <label>1</label>
    </ligand>
</feature>
<feature type="binding site" evidence="3">
    <location>
        <position position="165"/>
    </location>
    <ligand>
        <name>a divalent metal cation</name>
        <dbReference type="ChEBI" id="CHEBI:60240"/>
        <label>2</label>
    </ligand>
</feature>
<sequence>MIQTVKGMIKPCEMGYTMSHEHLCLDLSKVRKNDDSTYGYSNTVIKEIEKAKAYGVKTFVEVTCNDMGRDVQQLALLSEACDIHIIAATGFYLDEYHPDFIDEASIEEIAEIFLQDLTVGIDNTGIRAGVIGEVASSESMTKNEYKILQASALAAKKAGCAIVTHCQLGKLGNEQADIFIEMGMNPQKVILGHIDLSNDLEYMCHLLDLGFNIAFDTIGKTAYLDDERRAENLKYLVDKGYSRQIVLSQDISRKSYFSKSGKYDGYTTVLKGFIPRLLELGVQQEDIEKMLVSNPQRIFNIEK</sequence>
<keyword evidence="6" id="KW-1185">Reference proteome</keyword>
<dbReference type="PANTHER" id="PTHR10819:SF3">
    <property type="entry name" value="PHOSPHOTRIESTERASE-RELATED PROTEIN"/>
    <property type="match status" value="1"/>
</dbReference>
<feature type="binding site" evidence="3">
    <location>
        <position position="133"/>
    </location>
    <ligand>
        <name>a divalent metal cation</name>
        <dbReference type="ChEBI" id="CHEBI:60240"/>
        <label>2</label>
    </ligand>
</feature>
<keyword evidence="2" id="KW-0378">Hydrolase</keyword>
<name>A0A415P1P2_9FIRM</name>
<dbReference type="PIRSF" id="PIRSF016839">
    <property type="entry name" value="PhP"/>
    <property type="match status" value="1"/>
</dbReference>
<accession>A0A415P1P2</accession>
<feature type="binding site" evidence="3">
    <location>
        <position position="193"/>
    </location>
    <ligand>
        <name>a divalent metal cation</name>
        <dbReference type="ChEBI" id="CHEBI:60240"/>
        <label>2</label>
    </ligand>
</feature>
<dbReference type="PROSITE" id="PS51347">
    <property type="entry name" value="PHOSPHOTRIESTERASE_2"/>
    <property type="match status" value="1"/>
</dbReference>
<dbReference type="AlphaFoldDB" id="A0A415P1P2"/>
<evidence type="ECO:0000256" key="4">
    <source>
        <dbReference type="PROSITE-ProRule" id="PRU00679"/>
    </source>
</evidence>
<feature type="binding site" evidence="3">
    <location>
        <position position="250"/>
    </location>
    <ligand>
        <name>a divalent metal cation</name>
        <dbReference type="ChEBI" id="CHEBI:60240"/>
        <label>1</label>
    </ligand>
</feature>
<proteinExistence type="inferred from homology"/>
<evidence type="ECO:0000313" key="5">
    <source>
        <dbReference type="EMBL" id="RHM06629.1"/>
    </source>
</evidence>
<dbReference type="InterPro" id="IPR032466">
    <property type="entry name" value="Metal_Hydrolase"/>
</dbReference>
<dbReference type="PANTHER" id="PTHR10819">
    <property type="entry name" value="PHOSPHOTRIESTERASE-RELATED"/>
    <property type="match status" value="1"/>
</dbReference>
<keyword evidence="1 3" id="KW-0479">Metal-binding</keyword>
<reference evidence="5 6" key="1">
    <citation type="submission" date="2018-08" db="EMBL/GenBank/DDBJ databases">
        <title>A genome reference for cultivated species of the human gut microbiota.</title>
        <authorList>
            <person name="Zou Y."/>
            <person name="Xue W."/>
            <person name="Luo G."/>
        </authorList>
    </citation>
    <scope>NUCLEOTIDE SEQUENCE [LARGE SCALE GENOMIC DNA]</scope>
    <source>
        <strain evidence="5 6">AF35-6BH</strain>
    </source>
</reference>
<dbReference type="InterPro" id="IPR001559">
    <property type="entry name" value="Phosphotriesterase"/>
</dbReference>
<dbReference type="SUPFAM" id="SSF51556">
    <property type="entry name" value="Metallo-dependent hydrolases"/>
    <property type="match status" value="1"/>
</dbReference>
<dbReference type="GO" id="GO:0008270">
    <property type="term" value="F:zinc ion binding"/>
    <property type="evidence" value="ECO:0007669"/>
    <property type="project" value="InterPro"/>
</dbReference>
<evidence type="ECO:0000256" key="3">
    <source>
        <dbReference type="PIRSR" id="PIRSR601559-52"/>
    </source>
</evidence>
<comment type="caution">
    <text evidence="4">Lacks conserved residue(s) required for the propagation of feature annotation.</text>
</comment>
<dbReference type="OrthoDB" id="105927at2"/>
<evidence type="ECO:0000256" key="2">
    <source>
        <dbReference type="ARBA" id="ARBA00022801"/>
    </source>
</evidence>
<comment type="similarity">
    <text evidence="4">Belongs to the metallo-dependent hydrolases superfamily. Phosphotriesterase family.</text>
</comment>
<comment type="cofactor">
    <cofactor evidence="3">
        <name>a divalent metal cation</name>
        <dbReference type="ChEBI" id="CHEBI:60240"/>
    </cofactor>
    <text evidence="3">Binds 2 divalent metal cations per subunit.</text>
</comment>
<dbReference type="Pfam" id="PF02126">
    <property type="entry name" value="PTE"/>
    <property type="match status" value="1"/>
</dbReference>
<evidence type="ECO:0000256" key="1">
    <source>
        <dbReference type="ARBA" id="ARBA00022723"/>
    </source>
</evidence>
<dbReference type="Gene3D" id="3.20.20.140">
    <property type="entry name" value="Metal-dependent hydrolases"/>
    <property type="match status" value="1"/>
</dbReference>
<organism evidence="5 6">
    <name type="scientific">Amedibacillus dolichus</name>
    <dbReference type="NCBI Taxonomy" id="31971"/>
    <lineage>
        <taxon>Bacteria</taxon>
        <taxon>Bacillati</taxon>
        <taxon>Bacillota</taxon>
        <taxon>Erysipelotrichia</taxon>
        <taxon>Erysipelotrichales</taxon>
        <taxon>Erysipelotrichaceae</taxon>
        <taxon>Amedibacillus</taxon>
    </lineage>
</organism>
<dbReference type="Proteomes" id="UP000284868">
    <property type="component" value="Unassembled WGS sequence"/>
</dbReference>